<dbReference type="InterPro" id="IPR007886">
    <property type="entry name" value="AlaDH/PNT_N"/>
</dbReference>
<comment type="similarity">
    <text evidence="1">Belongs to the AlaDH/PNT family.</text>
</comment>
<keyword evidence="7" id="KW-1185">Reference proteome</keyword>
<proteinExistence type="inferred from homology"/>
<sequence length="405" mass="43481">MSRSGSISPFYQSGKGLFPQEEKLAVERKQRSITIGLPKESRIGENRLSLTPEAVELLVANGHNVLVEKGAGIKVNYPDLAFSEVGATICTPAEAYKADIILKVSPPSLDEIELIPDGRMLISSFHQTPETESILRALQCKKITALSFELIKDVDECYPVVRSLSAIAGSTSILVAAEHLSNLHNGKGVMLGGITGISPTEVVIIGADTAGEYAAKAALGLGAMVKIFDASLKRLTEIQYRIGTRLYTSIFHPQVLEKALKSADVVIGTPVPDEDSFAPLIPESYIEKMKDGSVVIDLTVSMGGSFETTECRPFDKPSFVKHGVIHVCMPDITSRVARTASIALSNVFVPILLDIGQSAGSSAALKGNKGLRNGVYMYNGILTNVRMGQLYHMSATDINLLMAAF</sequence>
<dbReference type="SUPFAM" id="SSF51735">
    <property type="entry name" value="NAD(P)-binding Rossmann-fold domains"/>
    <property type="match status" value="1"/>
</dbReference>
<evidence type="ECO:0000256" key="3">
    <source>
        <dbReference type="ARBA" id="ARBA00023002"/>
    </source>
</evidence>
<dbReference type="Pfam" id="PF01262">
    <property type="entry name" value="AlaDh_PNT_C"/>
    <property type="match status" value="1"/>
</dbReference>
<evidence type="ECO:0000313" key="6">
    <source>
        <dbReference type="EMBL" id="SDC47771.1"/>
    </source>
</evidence>
<organism evidence="6 7">
    <name type="scientific">Williamwhitmania taraxaci</name>
    <dbReference type="NCBI Taxonomy" id="1640674"/>
    <lineage>
        <taxon>Bacteria</taxon>
        <taxon>Pseudomonadati</taxon>
        <taxon>Bacteroidota</taxon>
        <taxon>Bacteroidia</taxon>
        <taxon>Bacteroidales</taxon>
        <taxon>Williamwhitmaniaceae</taxon>
        <taxon>Williamwhitmania</taxon>
    </lineage>
</organism>
<feature type="domain" description="Alanine dehydrogenase/pyridine nucleotide transhydrogenase N-terminal" evidence="5">
    <location>
        <begin position="36"/>
        <end position="168"/>
    </location>
</feature>
<dbReference type="RefSeq" id="WP_092438446.1">
    <property type="nucleotide sequence ID" value="NZ_FMYP01000033.1"/>
</dbReference>
<dbReference type="PANTHER" id="PTHR42795">
    <property type="entry name" value="ALANINE DEHYDROGENASE"/>
    <property type="match status" value="1"/>
</dbReference>
<dbReference type="EMBL" id="FMYP01000033">
    <property type="protein sequence ID" value="SDC47771.1"/>
    <property type="molecule type" value="Genomic_DNA"/>
</dbReference>
<evidence type="ECO:0000313" key="7">
    <source>
        <dbReference type="Proteomes" id="UP000199452"/>
    </source>
</evidence>
<dbReference type="OrthoDB" id="9804592at2"/>
<dbReference type="Gene3D" id="3.40.50.720">
    <property type="entry name" value="NAD(P)-binding Rossmann-like Domain"/>
    <property type="match status" value="2"/>
</dbReference>
<evidence type="ECO:0000256" key="1">
    <source>
        <dbReference type="ARBA" id="ARBA00005689"/>
    </source>
</evidence>
<dbReference type="GO" id="GO:0042853">
    <property type="term" value="P:L-alanine catabolic process"/>
    <property type="evidence" value="ECO:0007669"/>
    <property type="project" value="InterPro"/>
</dbReference>
<dbReference type="Proteomes" id="UP000199452">
    <property type="component" value="Unassembled WGS sequence"/>
</dbReference>
<dbReference type="SUPFAM" id="SSF52283">
    <property type="entry name" value="Formate/glycerate dehydrogenase catalytic domain-like"/>
    <property type="match status" value="1"/>
</dbReference>
<evidence type="ECO:0000259" key="4">
    <source>
        <dbReference type="SMART" id="SM01002"/>
    </source>
</evidence>
<dbReference type="InterPro" id="IPR008141">
    <property type="entry name" value="Ala_DH"/>
</dbReference>
<protein>
    <recommendedName>
        <fullName evidence="2">alanine dehydrogenase</fullName>
        <ecNumber evidence="2">1.4.1.1</ecNumber>
    </recommendedName>
</protein>
<dbReference type="EC" id="1.4.1.1" evidence="2"/>
<name>A0A1G6LX32_9BACT</name>
<accession>A0A1G6LX32</accession>
<dbReference type="InterPro" id="IPR036291">
    <property type="entry name" value="NAD(P)-bd_dom_sf"/>
</dbReference>
<dbReference type="CDD" id="cd05305">
    <property type="entry name" value="L-AlaDH"/>
    <property type="match status" value="1"/>
</dbReference>
<feature type="domain" description="Alanine dehydrogenase/pyridine nucleotide transhydrogenase NAD(H)-binding" evidence="4">
    <location>
        <begin position="180"/>
        <end position="328"/>
    </location>
</feature>
<evidence type="ECO:0000259" key="5">
    <source>
        <dbReference type="SMART" id="SM01003"/>
    </source>
</evidence>
<dbReference type="SMART" id="SM01002">
    <property type="entry name" value="AlaDh_PNT_C"/>
    <property type="match status" value="1"/>
</dbReference>
<dbReference type="STRING" id="1640674.SAMN05216323_103316"/>
<keyword evidence="3" id="KW-0560">Oxidoreductase</keyword>
<dbReference type="GO" id="GO:0005886">
    <property type="term" value="C:plasma membrane"/>
    <property type="evidence" value="ECO:0007669"/>
    <property type="project" value="TreeGrafter"/>
</dbReference>
<dbReference type="AlphaFoldDB" id="A0A1G6LX32"/>
<reference evidence="6 7" key="1">
    <citation type="submission" date="2016-09" db="EMBL/GenBank/DDBJ databases">
        <authorList>
            <person name="Capua I."/>
            <person name="De Benedictis P."/>
            <person name="Joannis T."/>
            <person name="Lombin L.H."/>
            <person name="Cattoli G."/>
        </authorList>
    </citation>
    <scope>NUCLEOTIDE SEQUENCE [LARGE SCALE GENOMIC DNA]</scope>
    <source>
        <strain evidence="6 7">A7P-90m</strain>
    </source>
</reference>
<dbReference type="PANTHER" id="PTHR42795:SF1">
    <property type="entry name" value="ALANINE DEHYDROGENASE"/>
    <property type="match status" value="1"/>
</dbReference>
<dbReference type="GO" id="GO:0000286">
    <property type="term" value="F:alanine dehydrogenase activity"/>
    <property type="evidence" value="ECO:0007669"/>
    <property type="project" value="UniProtKB-EC"/>
</dbReference>
<dbReference type="InterPro" id="IPR007698">
    <property type="entry name" value="AlaDH/PNT_NAD(H)-bd"/>
</dbReference>
<gene>
    <name evidence="6" type="ORF">SAMN05216323_103316</name>
</gene>
<dbReference type="SMART" id="SM01003">
    <property type="entry name" value="AlaDh_PNT_N"/>
    <property type="match status" value="1"/>
</dbReference>
<evidence type="ECO:0000256" key="2">
    <source>
        <dbReference type="ARBA" id="ARBA00012897"/>
    </source>
</evidence>
<dbReference type="Pfam" id="PF05222">
    <property type="entry name" value="AlaDh_PNT_N"/>
    <property type="match status" value="1"/>
</dbReference>